<reference evidence="10" key="1">
    <citation type="submission" date="2014-12" db="EMBL/GenBank/DDBJ databases">
        <authorList>
            <person name="Fitak R."/>
            <person name="Mohandesan E."/>
            <person name="Burger P.A."/>
            <person name="Jukka C."/>
        </authorList>
    </citation>
    <scope>NUCLEOTIDE SEQUENCE</scope>
    <source>
        <strain evidence="10">Drom800</strain>
        <tissue evidence="10">Blood</tissue>
    </source>
</reference>
<keyword evidence="12" id="KW-1185">Reference proteome</keyword>
<feature type="non-terminal residue" evidence="10">
    <location>
        <position position="1"/>
    </location>
</feature>
<keyword evidence="6" id="KW-0597">Phosphoprotein</keyword>
<evidence type="ECO:0000256" key="3">
    <source>
        <dbReference type="ARBA" id="ARBA00008083"/>
    </source>
</evidence>
<keyword evidence="5" id="KW-0964">Secreted</keyword>
<accession>A0A5N4BX35</accession>
<comment type="similarity">
    <text evidence="3">Belongs to the beta-casein family.</text>
</comment>
<dbReference type="Proteomes" id="UP000299084">
    <property type="component" value="Unassembled WGS sequence"/>
</dbReference>
<feature type="chain" id="PRO_5036147777" description="Beta-casein" evidence="9">
    <location>
        <begin position="20"/>
        <end position="257"/>
    </location>
</feature>
<gene>
    <name evidence="11" type="ORF">Cadr_000031208</name>
    <name evidence="10" type="ORF">Cadr_000031210</name>
</gene>
<dbReference type="SMR" id="A0A5N4BX35"/>
<evidence type="ECO:0000256" key="9">
    <source>
        <dbReference type="SAM" id="SignalP"/>
    </source>
</evidence>
<evidence type="ECO:0000256" key="8">
    <source>
        <dbReference type="ARBA" id="ARBA00022743"/>
    </source>
</evidence>
<evidence type="ECO:0000256" key="2">
    <source>
        <dbReference type="ARBA" id="ARBA00004613"/>
    </source>
</evidence>
<dbReference type="GO" id="GO:0005615">
    <property type="term" value="C:extracellular space"/>
    <property type="evidence" value="ECO:0007669"/>
    <property type="project" value="TreeGrafter"/>
</dbReference>
<sequence length="257" mass="29105">DLRVMKVLILACLVALALAREKEEFKTAGEALESISSSEESITHINKQKIEKFKIEEQQQTEDEQQDKIYTFPQPQSLVYSHTEPIPYPILPQNFLPPLQPAVMVPFLQPKVMDVPKTKETIIPKRKEMPLLQSPVVPFTESQSLTLTDLENLHLPLPLLQSLMYQIPQPVPQTPMIPPQSLLSLSQFKVLPVPQQMVPYPQRAMPVQAVLPFQEPVPDPVRGLHPVPQPLVPVIVSADLLTVLFHSRCVYDVRITK</sequence>
<dbReference type="InterPro" id="IPR016345">
    <property type="entry name" value="Casein_beta"/>
</dbReference>
<evidence type="ECO:0000313" key="11">
    <source>
        <dbReference type="EMBL" id="KAB1251188.1"/>
    </source>
</evidence>
<dbReference type="Pfam" id="PF00363">
    <property type="entry name" value="Casein"/>
    <property type="match status" value="1"/>
</dbReference>
<dbReference type="AlphaFoldDB" id="A0A5N4BX35"/>
<evidence type="ECO:0000313" key="10">
    <source>
        <dbReference type="EMBL" id="KAB1251180.1"/>
    </source>
</evidence>
<evidence type="ECO:0000256" key="1">
    <source>
        <dbReference type="ARBA" id="ARBA00002287"/>
    </source>
</evidence>
<dbReference type="PANTHER" id="PTHR11500:SF0">
    <property type="entry name" value="BETA-CASEIN"/>
    <property type="match status" value="1"/>
</dbReference>
<dbReference type="PROSITE" id="PS00306">
    <property type="entry name" value="CASEIN_ALPHA_BETA"/>
    <property type="match status" value="1"/>
</dbReference>
<keyword evidence="8" id="KW-0494">Milk protein</keyword>
<dbReference type="InterPro" id="IPR031305">
    <property type="entry name" value="Casein_CS"/>
</dbReference>
<protein>
    <recommendedName>
        <fullName evidence="4">Beta-casein</fullName>
    </recommendedName>
</protein>
<keyword evidence="7 9" id="KW-0732">Signal</keyword>
<evidence type="ECO:0000256" key="7">
    <source>
        <dbReference type="ARBA" id="ARBA00022729"/>
    </source>
</evidence>
<evidence type="ECO:0000313" key="12">
    <source>
        <dbReference type="Proteomes" id="UP000299084"/>
    </source>
</evidence>
<name>A0A5N4BX35_CAMDR</name>
<dbReference type="EMBL" id="JWIN03007846">
    <property type="protein sequence ID" value="KAB1251188.1"/>
    <property type="molecule type" value="Genomic_DNA"/>
</dbReference>
<dbReference type="PANTHER" id="PTHR11500">
    <property type="entry name" value="BETA CASEIN"/>
    <property type="match status" value="1"/>
</dbReference>
<comment type="subcellular location">
    <subcellularLocation>
        <location evidence="2">Secreted</location>
    </subcellularLocation>
</comment>
<comment type="function">
    <text evidence="1">Important role in determination of the surface properties of the casein micelles.</text>
</comment>
<organism evidence="10 12">
    <name type="scientific">Camelus dromedarius</name>
    <name type="common">Dromedary</name>
    <name type="synonym">Arabian camel</name>
    <dbReference type="NCBI Taxonomy" id="9838"/>
    <lineage>
        <taxon>Eukaryota</taxon>
        <taxon>Metazoa</taxon>
        <taxon>Chordata</taxon>
        <taxon>Craniata</taxon>
        <taxon>Vertebrata</taxon>
        <taxon>Euteleostomi</taxon>
        <taxon>Mammalia</taxon>
        <taxon>Eutheria</taxon>
        <taxon>Laurasiatheria</taxon>
        <taxon>Artiodactyla</taxon>
        <taxon>Tylopoda</taxon>
        <taxon>Camelidae</taxon>
        <taxon>Camelus</taxon>
    </lineage>
</organism>
<dbReference type="InterPro" id="IPR001588">
    <property type="entry name" value="Casein"/>
</dbReference>
<evidence type="ECO:0000256" key="6">
    <source>
        <dbReference type="ARBA" id="ARBA00022553"/>
    </source>
</evidence>
<evidence type="ECO:0000256" key="5">
    <source>
        <dbReference type="ARBA" id="ARBA00022525"/>
    </source>
</evidence>
<evidence type="ECO:0000256" key="4">
    <source>
        <dbReference type="ARBA" id="ARBA00018977"/>
    </source>
</evidence>
<feature type="signal peptide" evidence="9">
    <location>
        <begin position="1"/>
        <end position="19"/>
    </location>
</feature>
<dbReference type="PIRSF" id="PIRSF002372">
    <property type="entry name" value="Beta-casein"/>
    <property type="match status" value="1"/>
</dbReference>
<proteinExistence type="inferred from homology"/>
<comment type="caution">
    <text evidence="10">The sequence shown here is derived from an EMBL/GenBank/DDBJ whole genome shotgun (WGS) entry which is preliminary data.</text>
</comment>
<reference evidence="10 12" key="2">
    <citation type="journal article" date="2019" name="Mol. Ecol. Resour.">
        <title>Improving Illumina assemblies with Hi-C and long reads: an example with the North African dromedary.</title>
        <authorList>
            <person name="Elbers J.P."/>
            <person name="Rogers M.F."/>
            <person name="Perelman P.L."/>
            <person name="Proskuryakova A.A."/>
            <person name="Serdyukova N.A."/>
            <person name="Johnson W.E."/>
            <person name="Horin P."/>
            <person name="Corander J."/>
            <person name="Murphy D."/>
            <person name="Burger P.A."/>
        </authorList>
    </citation>
    <scope>NUCLEOTIDE SEQUENCE [LARGE SCALE GENOMIC DNA]</scope>
    <source>
        <strain evidence="10">Drom800</strain>
        <tissue evidence="10">Blood</tissue>
    </source>
</reference>
<dbReference type="EMBL" id="JWIN03008585">
    <property type="protein sequence ID" value="KAB1251180.1"/>
    <property type="molecule type" value="Genomic_DNA"/>
</dbReference>